<protein>
    <submittedName>
        <fullName evidence="2">Uncharacterized protein</fullName>
    </submittedName>
</protein>
<accession>A0ABY6GY53</accession>
<keyword evidence="1" id="KW-0732">Signal</keyword>
<feature type="chain" id="PRO_5047273112" evidence="1">
    <location>
        <begin position="21"/>
        <end position="567"/>
    </location>
</feature>
<dbReference type="EMBL" id="CP103300">
    <property type="protein sequence ID" value="UYM17720.1"/>
    <property type="molecule type" value="Genomic_DNA"/>
</dbReference>
<sequence length="567" mass="64887">MKISQLILILLLTFSASVLANPSEGVNLNAPQLQPTGYWSEDVKALLADKKHILIVSGHANAGLGDYSYGWNLYHHLSETYPNHPITVLFYGSKNDKSKVQKLFDIDLKTNRNIIWMTVEYEDTEEGGDYAKIRSDFSTETRQALKNLEQMDRSNRVTVFIASKLYYVNALLKKVQVTPDLNINHLSALNFSCPEGYPWEVFTEFLSGIGYTGNITDKSNTLFNDYWLTDCNYYGKFLTYTLSSLSLIAEKLDLKSHIAKKLGLQWGYKFGLSSDHEAGYSDRTLGLMLSEELKTESEDYHANTTSQRLATLEKKIPVKQKWLEILTGETDRACQLQWLENDGSYFTGYMQDVLSQLEFIATTAPMAAPDKDLKYILNMGDMIAWADYMYKDSHVTLGDSLKKQMIERSGVLEPIFRDNNITRLVYWSEKTGKHEYALGEGGRTLWIINPFPLPKEQLHMLMIASRQPVSACTGDHSFYDVLATGKVAFHEEVPHLFDLHQRLAKLAEQEGFIEVRDYFNTFRGDEKRPLIKTMTDTGEWARFVEYLYNNENAYKKLPSLLAPYLSE</sequence>
<organism evidence="2 3">
    <name type="scientific">Endozoicomonas euniceicola</name>
    <dbReference type="NCBI Taxonomy" id="1234143"/>
    <lineage>
        <taxon>Bacteria</taxon>
        <taxon>Pseudomonadati</taxon>
        <taxon>Pseudomonadota</taxon>
        <taxon>Gammaproteobacteria</taxon>
        <taxon>Oceanospirillales</taxon>
        <taxon>Endozoicomonadaceae</taxon>
        <taxon>Endozoicomonas</taxon>
    </lineage>
</organism>
<proteinExistence type="predicted"/>
<reference evidence="2" key="1">
    <citation type="submission" date="2022-10" db="EMBL/GenBank/DDBJ databases">
        <title>Completed Genome Sequence of two octocoral isolated bacterium, Endozoicomonas euniceicola EF212T and Endozoicomonas gorgoniicola PS125T.</title>
        <authorList>
            <person name="Chiou Y.-J."/>
            <person name="Chen Y.-H."/>
        </authorList>
    </citation>
    <scope>NUCLEOTIDE SEQUENCE</scope>
    <source>
        <strain evidence="2">EF212</strain>
    </source>
</reference>
<dbReference type="RefSeq" id="WP_262600404.1">
    <property type="nucleotide sequence ID" value="NZ_CP103300.1"/>
</dbReference>
<name>A0ABY6GY53_9GAMM</name>
<dbReference type="Proteomes" id="UP001163255">
    <property type="component" value="Chromosome"/>
</dbReference>
<evidence type="ECO:0000256" key="1">
    <source>
        <dbReference type="SAM" id="SignalP"/>
    </source>
</evidence>
<keyword evidence="3" id="KW-1185">Reference proteome</keyword>
<gene>
    <name evidence="2" type="ORF">NX720_07375</name>
</gene>
<evidence type="ECO:0000313" key="3">
    <source>
        <dbReference type="Proteomes" id="UP001163255"/>
    </source>
</evidence>
<feature type="signal peptide" evidence="1">
    <location>
        <begin position="1"/>
        <end position="20"/>
    </location>
</feature>
<evidence type="ECO:0000313" key="2">
    <source>
        <dbReference type="EMBL" id="UYM17720.1"/>
    </source>
</evidence>